<dbReference type="Pfam" id="PF11241">
    <property type="entry name" value="DUF3043"/>
    <property type="match status" value="1"/>
</dbReference>
<dbReference type="InterPro" id="IPR021403">
    <property type="entry name" value="DUF3043"/>
</dbReference>
<evidence type="ECO:0000313" key="3">
    <source>
        <dbReference type="EMBL" id="EYR64729.1"/>
    </source>
</evidence>
<protein>
    <submittedName>
        <fullName evidence="3">Membrane protein</fullName>
    </submittedName>
</protein>
<dbReference type="AlphaFoldDB" id="A0A021VU62"/>
<name>A0A021VU62_9CELL</name>
<reference evidence="3 4" key="1">
    <citation type="submission" date="2014-01" db="EMBL/GenBank/DDBJ databases">
        <title>Actinotalea ferrariae CF5-4.</title>
        <authorList>
            <person name="Chen F."/>
            <person name="Li Y."/>
            <person name="Wang G."/>
        </authorList>
    </citation>
    <scope>NUCLEOTIDE SEQUENCE [LARGE SCALE GENOMIC DNA]</scope>
    <source>
        <strain evidence="3 4">CF5-4</strain>
    </source>
</reference>
<dbReference type="EMBL" id="AXCW01000020">
    <property type="protein sequence ID" value="EYR64729.1"/>
    <property type="molecule type" value="Genomic_DNA"/>
</dbReference>
<sequence length="199" mass="22191">MAFPSRKKDPAADAAAVPPLPSADGATASGKGRPTPRRREAEAARRRPLVPEDRKAAAKAQRAAMRAQRDREYQAMLTGDEANLPARDRGKVRRYVRDYVDARWNLGEFFLPFSLVMVFAILVTGNDAVASLITLAVLYLVVLVTVVDGFILSRILRRRVEAKFGEVPRGTLMYGVVRAFQIRRSRLPRAQVKRGQYPS</sequence>
<evidence type="ECO:0000256" key="1">
    <source>
        <dbReference type="SAM" id="MobiDB-lite"/>
    </source>
</evidence>
<accession>A0A021VU62</accession>
<feature type="compositionally biased region" description="Basic and acidic residues" evidence="1">
    <location>
        <begin position="1"/>
        <end position="11"/>
    </location>
</feature>
<feature type="transmembrane region" description="Helical" evidence="2">
    <location>
        <begin position="104"/>
        <end position="123"/>
    </location>
</feature>
<gene>
    <name evidence="3" type="ORF">N866_06090</name>
</gene>
<feature type="region of interest" description="Disordered" evidence="1">
    <location>
        <begin position="1"/>
        <end position="63"/>
    </location>
</feature>
<feature type="compositionally biased region" description="Basic and acidic residues" evidence="1">
    <location>
        <begin position="37"/>
        <end position="56"/>
    </location>
</feature>
<dbReference type="RefSeq" id="WP_034222467.1">
    <property type="nucleotide sequence ID" value="NZ_AXCW01000020.1"/>
</dbReference>
<evidence type="ECO:0000256" key="2">
    <source>
        <dbReference type="SAM" id="Phobius"/>
    </source>
</evidence>
<dbReference type="OrthoDB" id="5194448at2"/>
<keyword evidence="2" id="KW-1133">Transmembrane helix</keyword>
<organism evidence="3 4">
    <name type="scientific">Actinotalea ferrariae CF5-4</name>
    <dbReference type="NCBI Taxonomy" id="948458"/>
    <lineage>
        <taxon>Bacteria</taxon>
        <taxon>Bacillati</taxon>
        <taxon>Actinomycetota</taxon>
        <taxon>Actinomycetes</taxon>
        <taxon>Micrococcales</taxon>
        <taxon>Cellulomonadaceae</taxon>
        <taxon>Actinotalea</taxon>
    </lineage>
</organism>
<comment type="caution">
    <text evidence="3">The sequence shown here is derived from an EMBL/GenBank/DDBJ whole genome shotgun (WGS) entry which is preliminary data.</text>
</comment>
<keyword evidence="4" id="KW-1185">Reference proteome</keyword>
<dbReference type="Proteomes" id="UP000019753">
    <property type="component" value="Unassembled WGS sequence"/>
</dbReference>
<keyword evidence="2" id="KW-0812">Transmembrane</keyword>
<feature type="transmembrane region" description="Helical" evidence="2">
    <location>
        <begin position="129"/>
        <end position="152"/>
    </location>
</feature>
<keyword evidence="2" id="KW-0472">Membrane</keyword>
<evidence type="ECO:0000313" key="4">
    <source>
        <dbReference type="Proteomes" id="UP000019753"/>
    </source>
</evidence>
<proteinExistence type="predicted"/>